<dbReference type="InterPro" id="IPR013783">
    <property type="entry name" value="Ig-like_fold"/>
</dbReference>
<dbReference type="FunFam" id="2.60.40.10:FF:000365">
    <property type="entry name" value="If kappa light chain"/>
    <property type="match status" value="1"/>
</dbReference>
<evidence type="ECO:0000256" key="1">
    <source>
        <dbReference type="ARBA" id="ARBA00022859"/>
    </source>
</evidence>
<dbReference type="InterPro" id="IPR003599">
    <property type="entry name" value="Ig_sub"/>
</dbReference>
<organism evidence="5 6">
    <name type="scientific">Suricata suricatta</name>
    <name type="common">Meerkat</name>
    <dbReference type="NCBI Taxonomy" id="37032"/>
    <lineage>
        <taxon>Eukaryota</taxon>
        <taxon>Metazoa</taxon>
        <taxon>Chordata</taxon>
        <taxon>Craniata</taxon>
        <taxon>Vertebrata</taxon>
        <taxon>Euteleostomi</taxon>
        <taxon>Mammalia</taxon>
        <taxon>Eutheria</taxon>
        <taxon>Laurasiatheria</taxon>
        <taxon>Carnivora</taxon>
        <taxon>Feliformia</taxon>
        <taxon>Herpestidae</taxon>
        <taxon>Suricata</taxon>
    </lineage>
</organism>
<dbReference type="InterPro" id="IPR050150">
    <property type="entry name" value="IgV_Light_Chain"/>
</dbReference>
<accession>A0A673SVW1</accession>
<dbReference type="SMART" id="SM00409">
    <property type="entry name" value="IG"/>
    <property type="match status" value="1"/>
</dbReference>
<reference evidence="5" key="3">
    <citation type="submission" date="2025-09" db="UniProtKB">
        <authorList>
            <consortium name="Ensembl"/>
        </authorList>
    </citation>
    <scope>IDENTIFICATION</scope>
</reference>
<dbReference type="PROSITE" id="PS50835">
    <property type="entry name" value="IG_LIKE"/>
    <property type="match status" value="1"/>
</dbReference>
<dbReference type="SUPFAM" id="SSF48726">
    <property type="entry name" value="Immunoglobulin"/>
    <property type="match status" value="1"/>
</dbReference>
<feature type="domain" description="Ig-like" evidence="4">
    <location>
        <begin position="47"/>
        <end position="164"/>
    </location>
</feature>
<keyword evidence="2" id="KW-1064">Adaptive immunity</keyword>
<feature type="region of interest" description="Disordered" evidence="3">
    <location>
        <begin position="153"/>
        <end position="174"/>
    </location>
</feature>
<dbReference type="OMA" id="FMCEREV"/>
<dbReference type="SMART" id="SM00406">
    <property type="entry name" value="IGv"/>
    <property type="match status" value="1"/>
</dbReference>
<dbReference type="AlphaFoldDB" id="A0A673SVW1"/>
<dbReference type="GO" id="GO:0019814">
    <property type="term" value="C:immunoglobulin complex"/>
    <property type="evidence" value="ECO:0007669"/>
    <property type="project" value="UniProtKB-KW"/>
</dbReference>
<proteinExistence type="predicted"/>
<evidence type="ECO:0000259" key="4">
    <source>
        <dbReference type="PROSITE" id="PS50835"/>
    </source>
</evidence>
<name>A0A673SVW1_SURSU</name>
<reference evidence="5 6" key="1">
    <citation type="submission" date="2019-05" db="EMBL/GenBank/DDBJ databases">
        <title>A Chromosome-scale Meerkat (S. suricatta) Genome Assembly.</title>
        <authorList>
            <person name="Dudchenko O."/>
            <person name="Lieberman Aiden E."/>
            <person name="Tung J."/>
            <person name="Barreiro L.B."/>
            <person name="Clutton-Brock T.H."/>
        </authorList>
    </citation>
    <scope>NUCLEOTIDE SEQUENCE [LARGE SCALE GENOMIC DNA]</scope>
</reference>
<feature type="compositionally biased region" description="Polar residues" evidence="3">
    <location>
        <begin position="156"/>
        <end position="174"/>
    </location>
</feature>
<dbReference type="Proteomes" id="UP000472268">
    <property type="component" value="Chromosome 4"/>
</dbReference>
<dbReference type="Ensembl" id="ENSSSUT00005000889.1">
    <property type="protein sequence ID" value="ENSSSUP00005000746.1"/>
    <property type="gene ID" value="ENSSSUG00005000531.1"/>
</dbReference>
<dbReference type="InterPro" id="IPR007110">
    <property type="entry name" value="Ig-like_dom"/>
</dbReference>
<evidence type="ECO:0000313" key="5">
    <source>
        <dbReference type="Ensembl" id="ENSSSUP00005000746.1"/>
    </source>
</evidence>
<evidence type="ECO:0000313" key="6">
    <source>
        <dbReference type="Proteomes" id="UP000472268"/>
    </source>
</evidence>
<dbReference type="GO" id="GO:0005886">
    <property type="term" value="C:plasma membrane"/>
    <property type="evidence" value="ECO:0007669"/>
    <property type="project" value="UniProtKB-ARBA"/>
</dbReference>
<dbReference type="PANTHER" id="PTHR23267">
    <property type="entry name" value="IMMUNOGLOBULIN LIGHT CHAIN"/>
    <property type="match status" value="1"/>
</dbReference>
<dbReference type="Gene3D" id="2.60.40.10">
    <property type="entry name" value="Immunoglobulins"/>
    <property type="match status" value="1"/>
</dbReference>
<dbReference type="GO" id="GO:0002376">
    <property type="term" value="P:immune system process"/>
    <property type="evidence" value="ECO:0007669"/>
    <property type="project" value="UniProtKB-KW"/>
</dbReference>
<keyword evidence="2" id="KW-1280">Immunoglobulin</keyword>
<evidence type="ECO:0000256" key="2">
    <source>
        <dbReference type="ARBA" id="ARBA00043265"/>
    </source>
</evidence>
<reference evidence="5" key="2">
    <citation type="submission" date="2025-08" db="UniProtKB">
        <authorList>
            <consortium name="Ensembl"/>
        </authorList>
    </citation>
    <scope>IDENTIFICATION</scope>
</reference>
<sequence length="174" mass="18890">MLSPGEDLPSDIKFSSVLLFTCQDSSVLLLTVRFPAQLLGLLVLWIPGSSEDVALTQTPLSLPITLRQPASISCRASQSLLYTDGNTYLSWHLQKPGQSPQRLIYQVSNQDSGVPDRFSGSGSRTDFTLRISRVEAEDVGVYCCMQGTLEPPTVVQPRTQTSLSGASPPSTRFA</sequence>
<protein>
    <recommendedName>
        <fullName evidence="4">Ig-like domain-containing protein</fullName>
    </recommendedName>
</protein>
<keyword evidence="6" id="KW-1185">Reference proteome</keyword>
<dbReference type="GO" id="GO:0005576">
    <property type="term" value="C:extracellular region"/>
    <property type="evidence" value="ECO:0007669"/>
    <property type="project" value="UniProtKB-ARBA"/>
</dbReference>
<dbReference type="InterPro" id="IPR036179">
    <property type="entry name" value="Ig-like_dom_sf"/>
</dbReference>
<dbReference type="Pfam" id="PF07686">
    <property type="entry name" value="V-set"/>
    <property type="match status" value="1"/>
</dbReference>
<evidence type="ECO:0000256" key="3">
    <source>
        <dbReference type="SAM" id="MobiDB-lite"/>
    </source>
</evidence>
<keyword evidence="1" id="KW-0391">Immunity</keyword>
<dbReference type="InterPro" id="IPR013106">
    <property type="entry name" value="Ig_V-set"/>
</dbReference>